<gene>
    <name evidence="1" type="ORF">TBRA_LOCUS14279</name>
</gene>
<proteinExistence type="predicted"/>
<accession>A0A6H5J5F9</accession>
<keyword evidence="2" id="KW-1185">Reference proteome</keyword>
<dbReference type="AlphaFoldDB" id="A0A6H5J5F9"/>
<dbReference type="Pfam" id="PF03665">
    <property type="entry name" value="UPF0172"/>
    <property type="match status" value="1"/>
</dbReference>
<dbReference type="EMBL" id="CADCXV010001215">
    <property type="protein sequence ID" value="CAB0042671.1"/>
    <property type="molecule type" value="Genomic_DNA"/>
</dbReference>
<evidence type="ECO:0000313" key="1">
    <source>
        <dbReference type="EMBL" id="CAB0042671.1"/>
    </source>
</evidence>
<dbReference type="Gene3D" id="3.40.140.10">
    <property type="entry name" value="Cytidine Deaminase, domain 2"/>
    <property type="match status" value="1"/>
</dbReference>
<dbReference type="GO" id="GO:0072546">
    <property type="term" value="C:EMC complex"/>
    <property type="evidence" value="ECO:0007669"/>
    <property type="project" value="InterPro"/>
</dbReference>
<dbReference type="InterPro" id="IPR005366">
    <property type="entry name" value="EMC8/9"/>
</dbReference>
<dbReference type="PANTHER" id="PTHR12941:SF10">
    <property type="entry name" value="ER MEMBRANE PROTEIN COMPLEX SUBUNIT 8_9 HOMOLOG"/>
    <property type="match status" value="1"/>
</dbReference>
<reference evidence="1 2" key="1">
    <citation type="submission" date="2020-02" db="EMBL/GenBank/DDBJ databases">
        <authorList>
            <person name="Ferguson B K."/>
        </authorList>
    </citation>
    <scope>NUCLEOTIDE SEQUENCE [LARGE SCALE GENOMIC DNA]</scope>
</reference>
<organism evidence="1 2">
    <name type="scientific">Trichogramma brassicae</name>
    <dbReference type="NCBI Taxonomy" id="86971"/>
    <lineage>
        <taxon>Eukaryota</taxon>
        <taxon>Metazoa</taxon>
        <taxon>Ecdysozoa</taxon>
        <taxon>Arthropoda</taxon>
        <taxon>Hexapoda</taxon>
        <taxon>Insecta</taxon>
        <taxon>Pterygota</taxon>
        <taxon>Neoptera</taxon>
        <taxon>Endopterygota</taxon>
        <taxon>Hymenoptera</taxon>
        <taxon>Apocrita</taxon>
        <taxon>Proctotrupomorpha</taxon>
        <taxon>Chalcidoidea</taxon>
        <taxon>Trichogrammatidae</taxon>
        <taxon>Trichogramma</taxon>
    </lineage>
</organism>
<evidence type="ECO:0008006" key="3">
    <source>
        <dbReference type="Google" id="ProtNLM"/>
    </source>
</evidence>
<name>A0A6H5J5F9_9HYME</name>
<dbReference type="Proteomes" id="UP000479190">
    <property type="component" value="Unassembled WGS sequence"/>
</dbReference>
<dbReference type="PANTHER" id="PTHR12941">
    <property type="entry name" value="ER MEMBRANE PROTEIN COMPLEX"/>
    <property type="match status" value="1"/>
</dbReference>
<protein>
    <recommendedName>
        <fullName evidence="3">MPN domain-containing protein</fullName>
    </recommendedName>
</protein>
<sequence length="106" mass="12103">MTDVKFSARAYAKVLLHAIKYPHCAINGLLLGKYSNGELSIVDAVPLFHISLHLAPMGELALNTWSFTGRKRYLTTRFKIQKCVWPNSNTGRSTRPHHYQYETARI</sequence>
<evidence type="ECO:0000313" key="2">
    <source>
        <dbReference type="Proteomes" id="UP000479190"/>
    </source>
</evidence>
<dbReference type="OrthoDB" id="194468at2759"/>